<dbReference type="EMBL" id="FNDU01000010">
    <property type="protein sequence ID" value="SDI67250.1"/>
    <property type="molecule type" value="Genomic_DNA"/>
</dbReference>
<feature type="transmembrane region" description="Helical" evidence="1">
    <location>
        <begin position="44"/>
        <end position="74"/>
    </location>
</feature>
<evidence type="ECO:0000313" key="2">
    <source>
        <dbReference type="EMBL" id="SDI67250.1"/>
    </source>
</evidence>
<keyword evidence="1" id="KW-0812">Transmembrane</keyword>
<gene>
    <name evidence="2" type="ORF">SAMN05216352_11040</name>
</gene>
<proteinExistence type="predicted"/>
<keyword evidence="1" id="KW-0472">Membrane</keyword>
<feature type="transmembrane region" description="Helical" evidence="1">
    <location>
        <begin position="6"/>
        <end position="23"/>
    </location>
</feature>
<evidence type="ECO:0000256" key="1">
    <source>
        <dbReference type="SAM" id="Phobius"/>
    </source>
</evidence>
<evidence type="ECO:0000313" key="3">
    <source>
        <dbReference type="Proteomes" id="UP000199017"/>
    </source>
</evidence>
<evidence type="ECO:0008006" key="4">
    <source>
        <dbReference type="Google" id="ProtNLM"/>
    </source>
</evidence>
<accession>A0A1G8MIW3</accession>
<dbReference type="Proteomes" id="UP000199017">
    <property type="component" value="Unassembled WGS sequence"/>
</dbReference>
<keyword evidence="1" id="KW-1133">Transmembrane helix</keyword>
<name>A0A1G8MIW3_9BACI</name>
<keyword evidence="3" id="KW-1185">Reference proteome</keyword>
<sequence>MQTASWILLTIVFLLYFTGSQWLKRKFHIADKRKRSRHKLFTGMEITINGLGLAAIFLMSNIAMIPFVLVFLIMFIRGIEELIFHRKEKIYYQYWLRACASILIFLVFHITTDLKWLQ</sequence>
<organism evidence="2 3">
    <name type="scientific">Alteribacillus bidgolensis</name>
    <dbReference type="NCBI Taxonomy" id="930129"/>
    <lineage>
        <taxon>Bacteria</taxon>
        <taxon>Bacillati</taxon>
        <taxon>Bacillota</taxon>
        <taxon>Bacilli</taxon>
        <taxon>Bacillales</taxon>
        <taxon>Bacillaceae</taxon>
        <taxon>Alteribacillus</taxon>
    </lineage>
</organism>
<reference evidence="2 3" key="1">
    <citation type="submission" date="2016-10" db="EMBL/GenBank/DDBJ databases">
        <authorList>
            <person name="de Groot N.N."/>
        </authorList>
    </citation>
    <scope>NUCLEOTIDE SEQUENCE [LARGE SCALE GENOMIC DNA]</scope>
    <source>
        <strain evidence="3">P4B,CCM 7963,CECT 7998,DSM 25260,IBRC-M 10614,KCTC 13821</strain>
    </source>
</reference>
<dbReference type="AlphaFoldDB" id="A0A1G8MIW3"/>
<dbReference type="RefSeq" id="WP_091586740.1">
    <property type="nucleotide sequence ID" value="NZ_KZ614149.1"/>
</dbReference>
<feature type="transmembrane region" description="Helical" evidence="1">
    <location>
        <begin position="94"/>
        <end position="112"/>
    </location>
</feature>
<protein>
    <recommendedName>
        <fullName evidence="4">DUF4181 domain-containing protein</fullName>
    </recommendedName>
</protein>